<feature type="transmembrane region" description="Helical" evidence="1">
    <location>
        <begin position="12"/>
        <end position="33"/>
    </location>
</feature>
<dbReference type="NCBIfam" id="TIGR02532">
    <property type="entry name" value="IV_pilin_GFxxxE"/>
    <property type="match status" value="1"/>
</dbReference>
<proteinExistence type="predicted"/>
<feature type="domain" description="DUF1559" evidence="2">
    <location>
        <begin position="35"/>
        <end position="89"/>
    </location>
</feature>
<evidence type="ECO:0000259" key="2">
    <source>
        <dbReference type="Pfam" id="PF07596"/>
    </source>
</evidence>
<gene>
    <name evidence="3" type="ORF">C5Y98_20990</name>
</gene>
<name>A0A2S8FFC8_9BACT</name>
<dbReference type="PANTHER" id="PTHR30093">
    <property type="entry name" value="GENERAL SECRETION PATHWAY PROTEIN G"/>
    <property type="match status" value="1"/>
</dbReference>
<dbReference type="Gene3D" id="3.30.700.10">
    <property type="entry name" value="Glycoprotein, Type 4 Pilin"/>
    <property type="match status" value="1"/>
</dbReference>
<dbReference type="Pfam" id="PF07596">
    <property type="entry name" value="SBP_bac_10"/>
    <property type="match status" value="1"/>
</dbReference>
<comment type="caution">
    <text evidence="3">The sequence shown here is derived from an EMBL/GenBank/DDBJ whole genome shotgun (WGS) entry which is preliminary data.</text>
</comment>
<dbReference type="PANTHER" id="PTHR30093:SF2">
    <property type="entry name" value="TYPE II SECRETION SYSTEM PROTEIN H"/>
    <property type="match status" value="1"/>
</dbReference>
<evidence type="ECO:0000256" key="1">
    <source>
        <dbReference type="SAM" id="Phobius"/>
    </source>
</evidence>
<keyword evidence="1" id="KW-1133">Transmembrane helix</keyword>
<sequence>MGFAYSRRGFTLVELLVVVAIIGILAGLILPAVGAARSAARSAECKNNLRQFGVGLQAYSSQRKSGEFCSGAFNWQHDGSVTDVGWVADLVNRNIPVGTMLCPSNPATASQTYEDLPVLNYPGFIVGGSPAADCSSSSGGCSNFCGSADTTLPDGSIQVNPCKAMLAGTVADRHQYVREQIYGKFFNTNFTASWFLVRSSMSVTTDGNLKSNCGTGIYQKGAGKGPLTQSRLDSGVAAANLVPFLGDGLGAGQLSYALEADNGNPQLVQAMTGGPRVYSLAGTASSALASPSVLATAIMTGGTTKPAWWGAYNNNTIQDYRQFGAVHNSYANVLMSDGSVTSFYDASGDGMLNNGYPAGAGSDIQFNSGEVEIDSKLIYSRWDLNPNSFR</sequence>
<dbReference type="EMBL" id="PUIB01000020">
    <property type="protein sequence ID" value="PQO30869.1"/>
    <property type="molecule type" value="Genomic_DNA"/>
</dbReference>
<dbReference type="PROSITE" id="PS00409">
    <property type="entry name" value="PROKAR_NTER_METHYL"/>
    <property type="match status" value="1"/>
</dbReference>
<dbReference type="OrthoDB" id="254023at2"/>
<dbReference type="InterPro" id="IPR011453">
    <property type="entry name" value="DUF1559"/>
</dbReference>
<dbReference type="AlphaFoldDB" id="A0A2S8FFC8"/>
<evidence type="ECO:0000313" key="4">
    <source>
        <dbReference type="Proteomes" id="UP000239388"/>
    </source>
</evidence>
<dbReference type="SUPFAM" id="SSF54523">
    <property type="entry name" value="Pili subunits"/>
    <property type="match status" value="1"/>
</dbReference>
<keyword evidence="1" id="KW-0812">Transmembrane</keyword>
<dbReference type="InterPro" id="IPR045584">
    <property type="entry name" value="Pilin-like"/>
</dbReference>
<reference evidence="3 4" key="1">
    <citation type="submission" date="2018-02" db="EMBL/GenBank/DDBJ databases">
        <title>Comparative genomes isolates from brazilian mangrove.</title>
        <authorList>
            <person name="Araujo J.E."/>
            <person name="Taketani R.G."/>
            <person name="Silva M.C.P."/>
            <person name="Loureco M.V."/>
            <person name="Andreote F.D."/>
        </authorList>
    </citation>
    <scope>NUCLEOTIDE SEQUENCE [LARGE SCALE GENOMIC DNA]</scope>
    <source>
        <strain evidence="3 4">NAP PRIS-MGV</strain>
    </source>
</reference>
<protein>
    <recommendedName>
        <fullName evidence="2">DUF1559 domain-containing protein</fullName>
    </recommendedName>
</protein>
<evidence type="ECO:0000313" key="3">
    <source>
        <dbReference type="EMBL" id="PQO30869.1"/>
    </source>
</evidence>
<keyword evidence="1" id="KW-0472">Membrane</keyword>
<dbReference type="Proteomes" id="UP000239388">
    <property type="component" value="Unassembled WGS sequence"/>
</dbReference>
<dbReference type="InterPro" id="IPR012902">
    <property type="entry name" value="N_methyl_site"/>
</dbReference>
<organism evidence="3 4">
    <name type="scientific">Blastopirellula marina</name>
    <dbReference type="NCBI Taxonomy" id="124"/>
    <lineage>
        <taxon>Bacteria</taxon>
        <taxon>Pseudomonadati</taxon>
        <taxon>Planctomycetota</taxon>
        <taxon>Planctomycetia</taxon>
        <taxon>Pirellulales</taxon>
        <taxon>Pirellulaceae</taxon>
        <taxon>Blastopirellula</taxon>
    </lineage>
</organism>
<dbReference type="Pfam" id="PF07963">
    <property type="entry name" value="N_methyl"/>
    <property type="match status" value="1"/>
</dbReference>
<dbReference type="RefSeq" id="WP_105357209.1">
    <property type="nucleotide sequence ID" value="NZ_PUIB01000020.1"/>
</dbReference>
<accession>A0A2S8FFC8</accession>